<evidence type="ECO:0000256" key="1">
    <source>
        <dbReference type="SAM" id="Phobius"/>
    </source>
</evidence>
<name>A0A1F6WP51_9BACT</name>
<feature type="transmembrane region" description="Helical" evidence="1">
    <location>
        <begin position="12"/>
        <end position="31"/>
    </location>
</feature>
<organism evidence="2 3">
    <name type="scientific">Candidatus Nomurabacteria bacterium RIFCSPLOWO2_01_FULL_33_17</name>
    <dbReference type="NCBI Taxonomy" id="1801764"/>
    <lineage>
        <taxon>Bacteria</taxon>
        <taxon>Candidatus Nomuraibacteriota</taxon>
    </lineage>
</organism>
<comment type="caution">
    <text evidence="2">The sequence shown here is derived from an EMBL/GenBank/DDBJ whole genome shotgun (WGS) entry which is preliminary data.</text>
</comment>
<protein>
    <submittedName>
        <fullName evidence="2">Uncharacterized protein</fullName>
    </submittedName>
</protein>
<keyword evidence="1" id="KW-1133">Transmembrane helix</keyword>
<sequence length="67" mass="7438">MFSFIRNQINYVEIILIFAGLSFFISTVYIANGGDLAVNYIAKILYITGTVLLVFIPSRQSSSLGDK</sequence>
<proteinExistence type="predicted"/>
<keyword evidence="1" id="KW-0812">Transmembrane</keyword>
<evidence type="ECO:0000313" key="2">
    <source>
        <dbReference type="EMBL" id="OGI83679.1"/>
    </source>
</evidence>
<dbReference type="EMBL" id="MFUO01000022">
    <property type="protein sequence ID" value="OGI83679.1"/>
    <property type="molecule type" value="Genomic_DNA"/>
</dbReference>
<keyword evidence="1" id="KW-0472">Membrane</keyword>
<accession>A0A1F6WP51</accession>
<dbReference type="AlphaFoldDB" id="A0A1F6WP51"/>
<gene>
    <name evidence="2" type="ORF">A2903_01315</name>
</gene>
<dbReference type="Proteomes" id="UP000178184">
    <property type="component" value="Unassembled WGS sequence"/>
</dbReference>
<dbReference type="STRING" id="1801764.A2903_01315"/>
<evidence type="ECO:0000313" key="3">
    <source>
        <dbReference type="Proteomes" id="UP000178184"/>
    </source>
</evidence>
<feature type="transmembrane region" description="Helical" evidence="1">
    <location>
        <begin position="37"/>
        <end position="57"/>
    </location>
</feature>
<reference evidence="2 3" key="1">
    <citation type="journal article" date="2016" name="Nat. Commun.">
        <title>Thousands of microbial genomes shed light on interconnected biogeochemical processes in an aquifer system.</title>
        <authorList>
            <person name="Anantharaman K."/>
            <person name="Brown C.T."/>
            <person name="Hug L.A."/>
            <person name="Sharon I."/>
            <person name="Castelle C.J."/>
            <person name="Probst A.J."/>
            <person name="Thomas B.C."/>
            <person name="Singh A."/>
            <person name="Wilkins M.J."/>
            <person name="Karaoz U."/>
            <person name="Brodie E.L."/>
            <person name="Williams K.H."/>
            <person name="Hubbard S.S."/>
            <person name="Banfield J.F."/>
        </authorList>
    </citation>
    <scope>NUCLEOTIDE SEQUENCE [LARGE SCALE GENOMIC DNA]</scope>
</reference>